<evidence type="ECO:0000256" key="1">
    <source>
        <dbReference type="SAM" id="MobiDB-lite"/>
    </source>
</evidence>
<dbReference type="Gene3D" id="2.60.120.560">
    <property type="entry name" value="Exo-inulinase, domain 1"/>
    <property type="match status" value="1"/>
</dbReference>
<gene>
    <name evidence="3" type="ORF">DXT99_04060</name>
</gene>
<dbReference type="RefSeq" id="WP_115564244.1">
    <property type="nucleotide sequence ID" value="NZ_QRGR01000004.1"/>
</dbReference>
<dbReference type="OrthoDB" id="9806233at2"/>
<keyword evidence="4" id="KW-1185">Reference proteome</keyword>
<dbReference type="AlphaFoldDB" id="A0A3D8LGN0"/>
<dbReference type="EMBL" id="QRGR01000004">
    <property type="protein sequence ID" value="RDV16384.1"/>
    <property type="molecule type" value="Genomic_DNA"/>
</dbReference>
<name>A0A3D8LGN0_9BACT</name>
<feature type="region of interest" description="Disordered" evidence="1">
    <location>
        <begin position="1"/>
        <end position="20"/>
    </location>
</feature>
<dbReference type="Proteomes" id="UP000256708">
    <property type="component" value="Unassembled WGS sequence"/>
</dbReference>
<dbReference type="GO" id="GO:0016787">
    <property type="term" value="F:hydrolase activity"/>
    <property type="evidence" value="ECO:0007669"/>
    <property type="project" value="InterPro"/>
</dbReference>
<dbReference type="Pfam" id="PF06439">
    <property type="entry name" value="3keto-disac_hyd"/>
    <property type="match status" value="1"/>
</dbReference>
<protein>
    <submittedName>
        <fullName evidence="3">DUF1080 domain-containing protein</fullName>
    </submittedName>
</protein>
<accession>A0A3D8LGN0</accession>
<evidence type="ECO:0000313" key="3">
    <source>
        <dbReference type="EMBL" id="RDV16384.1"/>
    </source>
</evidence>
<reference evidence="4" key="1">
    <citation type="submission" date="2018-08" db="EMBL/GenBank/DDBJ databases">
        <authorList>
            <person name="Liu Z.-W."/>
            <person name="Du Z.-J."/>
        </authorList>
    </citation>
    <scope>NUCLEOTIDE SEQUENCE [LARGE SCALE GENOMIC DNA]</scope>
    <source>
        <strain evidence="4">H4X</strain>
    </source>
</reference>
<organism evidence="3 4">
    <name type="scientific">Pontibacter diazotrophicus</name>
    <dbReference type="NCBI Taxonomy" id="1400979"/>
    <lineage>
        <taxon>Bacteria</taxon>
        <taxon>Pseudomonadati</taxon>
        <taxon>Bacteroidota</taxon>
        <taxon>Cytophagia</taxon>
        <taxon>Cytophagales</taxon>
        <taxon>Hymenobacteraceae</taxon>
        <taxon>Pontibacter</taxon>
    </lineage>
</organism>
<evidence type="ECO:0000259" key="2">
    <source>
        <dbReference type="Pfam" id="PF06439"/>
    </source>
</evidence>
<evidence type="ECO:0000313" key="4">
    <source>
        <dbReference type="Proteomes" id="UP000256708"/>
    </source>
</evidence>
<feature type="compositionally biased region" description="Polar residues" evidence="1">
    <location>
        <begin position="1"/>
        <end position="12"/>
    </location>
</feature>
<comment type="caution">
    <text evidence="3">The sequence shown here is derived from an EMBL/GenBank/DDBJ whole genome shotgun (WGS) entry which is preliminary data.</text>
</comment>
<sequence>MNTETPAATSQNEDGDWKPLFDGQTISGWHTYGKSTAGQAWKAEDGTLYLDPKADEGSRGDLVTDEEYDDFHLKLDWKVAQNGNSGIIFYVKEDPAKYPNTYNSGLEMQVLDNEGHPDAKIVKHRSGDLYDLVTGSPENVKPAGEWNQAEIISKDGKLQLIQNGTQVVDTTLWDDNWKAMVAGSKFADMPDWGTFKTGKIALQDHGDEVWYRNIVIKEL</sequence>
<dbReference type="InterPro" id="IPR010496">
    <property type="entry name" value="AL/BT2_dom"/>
</dbReference>
<feature type="domain" description="3-keto-alpha-glucoside-1,2-lyase/3-keto-2-hydroxy-glucal hydratase" evidence="2">
    <location>
        <begin position="16"/>
        <end position="217"/>
    </location>
</feature>
<proteinExistence type="predicted"/>